<dbReference type="NCBIfam" id="NF005603">
    <property type="entry name" value="PRK07340.1"/>
    <property type="match status" value="1"/>
</dbReference>
<evidence type="ECO:0000313" key="2">
    <source>
        <dbReference type="Proteomes" id="UP000623107"/>
    </source>
</evidence>
<comment type="caution">
    <text evidence="1">The sequence shown here is derived from an EMBL/GenBank/DDBJ whole genome shotgun (WGS) entry which is preliminary data.</text>
</comment>
<dbReference type="Gene3D" id="3.40.50.720">
    <property type="entry name" value="NAD(P)-binding Rossmann-like Domain"/>
    <property type="match status" value="1"/>
</dbReference>
<gene>
    <name evidence="1" type="ORF">HKD24_13630</name>
</gene>
<dbReference type="PANTHER" id="PTHR13812">
    <property type="entry name" value="KETIMINE REDUCTASE MU-CRYSTALLIN"/>
    <property type="match status" value="1"/>
</dbReference>
<proteinExistence type="predicted"/>
<protein>
    <submittedName>
        <fullName evidence="1">Delta(1)-pyrroline-2-carboxylate reductase family protein</fullName>
    </submittedName>
</protein>
<dbReference type="Gene3D" id="3.30.1780.10">
    <property type="entry name" value="ornithine cyclodeaminase, domain 1"/>
    <property type="match status" value="1"/>
</dbReference>
<name>A0ABR9Y989_9PROT</name>
<dbReference type="PANTHER" id="PTHR13812:SF19">
    <property type="entry name" value="KETIMINE REDUCTASE MU-CRYSTALLIN"/>
    <property type="match status" value="1"/>
</dbReference>
<reference evidence="2" key="1">
    <citation type="submission" date="2020-04" db="EMBL/GenBank/DDBJ databases">
        <title>Description of novel Gluconacetobacter.</title>
        <authorList>
            <person name="Sombolestani A."/>
        </authorList>
    </citation>
    <scope>NUCLEOTIDE SEQUENCE [LARGE SCALE GENOMIC DNA]</scope>
    <source>
        <strain evidence="2">LMG 31484</strain>
    </source>
</reference>
<organism evidence="1 2">
    <name type="scientific">Gluconobacter vitians</name>
    <dbReference type="NCBI Taxonomy" id="2728102"/>
    <lineage>
        <taxon>Bacteria</taxon>
        <taxon>Pseudomonadati</taxon>
        <taxon>Pseudomonadota</taxon>
        <taxon>Alphaproteobacteria</taxon>
        <taxon>Acetobacterales</taxon>
        <taxon>Acetobacteraceae</taxon>
        <taxon>Gluconobacter</taxon>
    </lineage>
</organism>
<dbReference type="InterPro" id="IPR036291">
    <property type="entry name" value="NAD(P)-bd_dom_sf"/>
</dbReference>
<reference evidence="1 2" key="2">
    <citation type="submission" date="2020-11" db="EMBL/GenBank/DDBJ databases">
        <title>Description of novel Gluconobacter species.</title>
        <authorList>
            <person name="Cleenwerck I."/>
            <person name="Cnockaert M."/>
            <person name="Borremans W."/>
            <person name="Wieme A.D."/>
            <person name="De Vuyst L."/>
            <person name="Vandamme P."/>
        </authorList>
    </citation>
    <scope>NUCLEOTIDE SEQUENCE [LARGE SCALE GENOMIC DNA]</scope>
    <source>
        <strain evidence="1 2">LMG 31484</strain>
    </source>
</reference>
<keyword evidence="2" id="KW-1185">Reference proteome</keyword>
<dbReference type="SUPFAM" id="SSF51735">
    <property type="entry name" value="NAD(P)-binding Rossmann-fold domains"/>
    <property type="match status" value="1"/>
</dbReference>
<dbReference type="InterPro" id="IPR003462">
    <property type="entry name" value="ODC_Mu_crystall"/>
</dbReference>
<dbReference type="Proteomes" id="UP000623107">
    <property type="component" value="Unassembled WGS sequence"/>
</dbReference>
<accession>A0ABR9Y989</accession>
<dbReference type="Pfam" id="PF02423">
    <property type="entry name" value="OCD_Mu_crystall"/>
    <property type="match status" value="1"/>
</dbReference>
<sequence length="301" mass="32333">MRILSADETRQALPFRPLIGALKTAIAEYRDASIICPERLVVPTADKHGTVLSMVAYGPDIIAHKLLTIFPDNTALPTLQGQVTCLDGRDGRFLFAMDGITATERRTAAVSMLGLSCFQPPRLERVLLVGTGAQAAVHLEALNELYPGLSVSIRGRNTKRIQSLIEGPYPALRIEAERNTADHYDAVITVTSSREILFDRSASPETLVIGVGAYRPDMVEIGPGIVLGSLCVVDDPVGAPHEAGDILQAGKDWSEVASLADFLEKRPVGQEPVFFKSVGCAAWDLAACRLAMQSLSGALDI</sequence>
<dbReference type="InterPro" id="IPR023401">
    <property type="entry name" value="ODC_N"/>
</dbReference>
<dbReference type="EMBL" id="JABCQG010000027">
    <property type="protein sequence ID" value="MBF0860231.1"/>
    <property type="molecule type" value="Genomic_DNA"/>
</dbReference>
<dbReference type="RefSeq" id="WP_194260757.1">
    <property type="nucleotide sequence ID" value="NZ_JABCQG010000027.1"/>
</dbReference>
<evidence type="ECO:0000313" key="1">
    <source>
        <dbReference type="EMBL" id="MBF0860231.1"/>
    </source>
</evidence>